<dbReference type="Proteomes" id="UP000070133">
    <property type="component" value="Unassembled WGS sequence"/>
</dbReference>
<organism evidence="1 2">
    <name type="scientific">Pseudocercospora eumusae</name>
    <dbReference type="NCBI Taxonomy" id="321146"/>
    <lineage>
        <taxon>Eukaryota</taxon>
        <taxon>Fungi</taxon>
        <taxon>Dikarya</taxon>
        <taxon>Ascomycota</taxon>
        <taxon>Pezizomycotina</taxon>
        <taxon>Dothideomycetes</taxon>
        <taxon>Dothideomycetidae</taxon>
        <taxon>Mycosphaerellales</taxon>
        <taxon>Mycosphaerellaceae</taxon>
        <taxon>Pseudocercospora</taxon>
    </lineage>
</organism>
<evidence type="ECO:0000313" key="2">
    <source>
        <dbReference type="Proteomes" id="UP000070133"/>
    </source>
</evidence>
<proteinExistence type="predicted"/>
<dbReference type="InterPro" id="IPR021109">
    <property type="entry name" value="Peptidase_aspartic_dom_sf"/>
</dbReference>
<reference evidence="1 2" key="1">
    <citation type="submission" date="2015-07" db="EMBL/GenBank/DDBJ databases">
        <title>Comparative genomics of the Sigatoka disease complex on banana suggests a link between parallel evolutionary changes in Pseudocercospora fijiensis and Pseudocercospora eumusae and increased virulence on the banana host.</title>
        <authorList>
            <person name="Chang T.-C."/>
            <person name="Salvucci A."/>
            <person name="Crous P.W."/>
            <person name="Stergiopoulos I."/>
        </authorList>
    </citation>
    <scope>NUCLEOTIDE SEQUENCE [LARGE SCALE GENOMIC DNA]</scope>
    <source>
        <strain evidence="1 2">CBS 114824</strain>
    </source>
</reference>
<dbReference type="AlphaFoldDB" id="A0A139GVS6"/>
<dbReference type="STRING" id="321146.A0A139GVS6"/>
<evidence type="ECO:0000313" key="1">
    <source>
        <dbReference type="EMBL" id="KXS94286.1"/>
    </source>
</evidence>
<gene>
    <name evidence="1" type="ORF">AC578_6799</name>
</gene>
<protein>
    <recommendedName>
        <fullName evidence="3">Peptidase A1 domain-containing protein</fullName>
    </recommendedName>
</protein>
<dbReference type="SUPFAM" id="SSF50630">
    <property type="entry name" value="Acid proteases"/>
    <property type="match status" value="1"/>
</dbReference>
<dbReference type="OrthoDB" id="4074350at2759"/>
<dbReference type="EMBL" id="LFZN01000302">
    <property type="protein sequence ID" value="KXS94286.1"/>
    <property type="molecule type" value="Genomic_DNA"/>
</dbReference>
<comment type="caution">
    <text evidence="1">The sequence shown here is derived from an EMBL/GenBank/DDBJ whole genome shotgun (WGS) entry which is preliminary data.</text>
</comment>
<keyword evidence="2" id="KW-1185">Reference proteome</keyword>
<name>A0A139GVS6_9PEZI</name>
<dbReference type="Gene3D" id="2.40.70.10">
    <property type="entry name" value="Acid Proteases"/>
    <property type="match status" value="1"/>
</dbReference>
<accession>A0A139GVS6</accession>
<evidence type="ECO:0008006" key="3">
    <source>
        <dbReference type="Google" id="ProtNLM"/>
    </source>
</evidence>
<sequence length="129" mass="14376">MFLDTSVAEFWLPSEVCDLFEASFNITEEAKTGLFGIDNASRQQRFNNGTSLTFVLGASSDATAKLQIELSPEAFGNFSYFPLRRAADNTQFVLGRTFFQETCITVDWTRGNYTLSKAQPRVQGIPSNP</sequence>